<comment type="caution">
    <text evidence="10">The sequence shown here is derived from an EMBL/GenBank/DDBJ whole genome shotgun (WGS) entry which is preliminary data.</text>
</comment>
<dbReference type="GO" id="GO:0005886">
    <property type="term" value="C:plasma membrane"/>
    <property type="evidence" value="ECO:0007669"/>
    <property type="project" value="TreeGrafter"/>
</dbReference>
<dbReference type="AlphaFoldDB" id="A0A5J9U8K4"/>
<dbReference type="PROSITE" id="PS50297">
    <property type="entry name" value="ANK_REP_REGION"/>
    <property type="match status" value="1"/>
</dbReference>
<proteinExistence type="predicted"/>
<feature type="domain" description="PGG" evidence="9">
    <location>
        <begin position="503"/>
        <end position="616"/>
    </location>
</feature>
<dbReference type="Gene3D" id="1.25.40.20">
    <property type="entry name" value="Ankyrin repeat-containing domain"/>
    <property type="match status" value="1"/>
</dbReference>
<evidence type="ECO:0000256" key="8">
    <source>
        <dbReference type="SAM" id="Phobius"/>
    </source>
</evidence>
<feature type="transmembrane region" description="Helical" evidence="8">
    <location>
        <begin position="512"/>
        <end position="535"/>
    </location>
</feature>
<dbReference type="Proteomes" id="UP000324897">
    <property type="component" value="Chromosome 7"/>
</dbReference>
<dbReference type="PANTHER" id="PTHR24186">
    <property type="entry name" value="PROTEIN PHOSPHATASE 1 REGULATORY SUBUNIT"/>
    <property type="match status" value="1"/>
</dbReference>
<evidence type="ECO:0000256" key="4">
    <source>
        <dbReference type="ARBA" id="ARBA00022989"/>
    </source>
</evidence>
<evidence type="ECO:0000256" key="6">
    <source>
        <dbReference type="ARBA" id="ARBA00023136"/>
    </source>
</evidence>
<feature type="transmembrane region" description="Helical" evidence="8">
    <location>
        <begin position="620"/>
        <end position="638"/>
    </location>
</feature>
<feature type="repeat" description="ANK" evidence="7">
    <location>
        <begin position="119"/>
        <end position="141"/>
    </location>
</feature>
<keyword evidence="2 8" id="KW-0812">Transmembrane</keyword>
<keyword evidence="11" id="KW-1185">Reference proteome</keyword>
<keyword evidence="5 7" id="KW-0040">ANK repeat</keyword>
<feature type="transmembrane region" description="Helical" evidence="8">
    <location>
        <begin position="555"/>
        <end position="579"/>
    </location>
</feature>
<dbReference type="EMBL" id="RWGY01000029">
    <property type="protein sequence ID" value="TVU19906.1"/>
    <property type="molecule type" value="Genomic_DNA"/>
</dbReference>
<feature type="repeat" description="ANK" evidence="7">
    <location>
        <begin position="394"/>
        <end position="427"/>
    </location>
</feature>
<comment type="subcellular location">
    <subcellularLocation>
        <location evidence="1">Membrane</location>
        <topology evidence="1">Multi-pass membrane protein</topology>
    </subcellularLocation>
</comment>
<dbReference type="OrthoDB" id="1847170at2759"/>
<dbReference type="Pfam" id="PF00023">
    <property type="entry name" value="Ank"/>
    <property type="match status" value="1"/>
</dbReference>
<keyword evidence="4 8" id="KW-1133">Transmembrane helix</keyword>
<evidence type="ECO:0000256" key="5">
    <source>
        <dbReference type="ARBA" id="ARBA00023043"/>
    </source>
</evidence>
<gene>
    <name evidence="10" type="ORF">EJB05_36088</name>
</gene>
<name>A0A5J9U8K4_9POAL</name>
<dbReference type="PROSITE" id="PS50088">
    <property type="entry name" value="ANK_REPEAT"/>
    <property type="match status" value="2"/>
</dbReference>
<feature type="transmembrane region" description="Helical" evidence="8">
    <location>
        <begin position="591"/>
        <end position="614"/>
    </location>
</feature>
<protein>
    <recommendedName>
        <fullName evidence="9">PGG domain-containing protein</fullName>
    </recommendedName>
</protein>
<evidence type="ECO:0000313" key="10">
    <source>
        <dbReference type="EMBL" id="TVU19906.1"/>
    </source>
</evidence>
<sequence length="694" mass="75064">MMHPSTGQPCNPSTSEIAPAMHPKLLMAARLGDTQRLKDLLSEGRVAAAHPDFIVPVEGVAPTPRPSAAAAELLLQGVTVEGDSALHIVAACGDCEEFVASAKVIHDRAGHLLGMPNRNGGTPLHRAARAGNARMVSHLIDLAKIGGGEGHGGEARLVTELLRAENKLRETALHEAVRVGNEGIVARLMAEDSELAAFPRDGASPLYLAAMLEEVGIARLLHHMSHGNLSYAGPNGQNALHAAVLRSKVMTMMLLGWNKGLTEQRDHDGCTPLHFAISQVDGQSSRISICSKFPWIRFTTSTTKGITLLLVQTDPSSAYQPDHNGSFPIHVAAAVGANKAVSTFLGMFPDSAGLCDGNGRTFLHVAVDRKRCSVVKHASRTPSLGWILNMQDSKGNTALHLAVMSGDTETFFPLFRNRQVRMDLTNNNGQTCRDLSLSDIPPGLSYKWGQNKSILFLLAQNPKQMIHRALSRAGESHGVRRWDQFEEQYVLQPRREDEDKESEKLNNSTQTLGISSVLIATVTFGAAFALPGGYVADDHANGGTPTLAGRYSFEAFVMANALAFICSSLGTVGLMYSGITTVDLPIRQRHFLRSLFFVSSSLTSLVAAFALGTYTVLAQVAHKTAVAVCVIIPVVVIYRSFGRFQKMYELAGPLYVRAGIRPLLKLMKDVLTRMLRLYWPFIVIFGWAACAGHA</sequence>
<evidence type="ECO:0000256" key="7">
    <source>
        <dbReference type="PROSITE-ProRule" id="PRU00023"/>
    </source>
</evidence>
<evidence type="ECO:0000313" key="11">
    <source>
        <dbReference type="Proteomes" id="UP000324897"/>
    </source>
</evidence>
<reference evidence="10 11" key="1">
    <citation type="journal article" date="2019" name="Sci. Rep.">
        <title>A high-quality genome of Eragrostis curvula grass provides insights into Poaceae evolution and supports new strategies to enhance forage quality.</title>
        <authorList>
            <person name="Carballo J."/>
            <person name="Santos B.A.C.M."/>
            <person name="Zappacosta D."/>
            <person name="Garbus I."/>
            <person name="Selva J.P."/>
            <person name="Gallo C.A."/>
            <person name="Diaz A."/>
            <person name="Albertini E."/>
            <person name="Caccamo M."/>
            <person name="Echenique V."/>
        </authorList>
    </citation>
    <scope>NUCLEOTIDE SEQUENCE [LARGE SCALE GENOMIC DNA]</scope>
    <source>
        <strain evidence="11">cv. Victoria</strain>
        <tissue evidence="10">Leaf</tissue>
    </source>
</reference>
<dbReference type="SUPFAM" id="SSF48403">
    <property type="entry name" value="Ankyrin repeat"/>
    <property type="match status" value="1"/>
</dbReference>
<evidence type="ECO:0000256" key="1">
    <source>
        <dbReference type="ARBA" id="ARBA00004141"/>
    </source>
</evidence>
<accession>A0A5J9U8K4</accession>
<evidence type="ECO:0000259" key="9">
    <source>
        <dbReference type="Pfam" id="PF13962"/>
    </source>
</evidence>
<dbReference type="Gramene" id="TVU19906">
    <property type="protein sequence ID" value="TVU19906"/>
    <property type="gene ID" value="EJB05_36088"/>
</dbReference>
<dbReference type="InterPro" id="IPR026961">
    <property type="entry name" value="PGG_dom"/>
</dbReference>
<organism evidence="10 11">
    <name type="scientific">Eragrostis curvula</name>
    <name type="common">weeping love grass</name>
    <dbReference type="NCBI Taxonomy" id="38414"/>
    <lineage>
        <taxon>Eukaryota</taxon>
        <taxon>Viridiplantae</taxon>
        <taxon>Streptophyta</taxon>
        <taxon>Embryophyta</taxon>
        <taxon>Tracheophyta</taxon>
        <taxon>Spermatophyta</taxon>
        <taxon>Magnoliopsida</taxon>
        <taxon>Liliopsida</taxon>
        <taxon>Poales</taxon>
        <taxon>Poaceae</taxon>
        <taxon>PACMAD clade</taxon>
        <taxon>Chloridoideae</taxon>
        <taxon>Eragrostideae</taxon>
        <taxon>Eragrostidinae</taxon>
        <taxon>Eragrostis</taxon>
    </lineage>
</organism>
<evidence type="ECO:0000256" key="3">
    <source>
        <dbReference type="ARBA" id="ARBA00022737"/>
    </source>
</evidence>
<dbReference type="InterPro" id="IPR002110">
    <property type="entry name" value="Ankyrin_rpt"/>
</dbReference>
<dbReference type="Pfam" id="PF13962">
    <property type="entry name" value="PGG"/>
    <property type="match status" value="1"/>
</dbReference>
<keyword evidence="6 8" id="KW-0472">Membrane</keyword>
<dbReference type="InterPro" id="IPR036770">
    <property type="entry name" value="Ankyrin_rpt-contain_sf"/>
</dbReference>
<feature type="transmembrane region" description="Helical" evidence="8">
    <location>
        <begin position="670"/>
        <end position="689"/>
    </location>
</feature>
<keyword evidence="3" id="KW-0677">Repeat</keyword>
<feature type="non-terminal residue" evidence="10">
    <location>
        <position position="1"/>
    </location>
</feature>
<evidence type="ECO:0000256" key="2">
    <source>
        <dbReference type="ARBA" id="ARBA00022692"/>
    </source>
</evidence>
<dbReference type="PANTHER" id="PTHR24186:SF50">
    <property type="entry name" value="ANKYRIN REPEAT-CONTAINING PROTEIN ITN1-LIKE ISOFORM X1"/>
    <property type="match status" value="1"/>
</dbReference>
<dbReference type="SMART" id="SM00248">
    <property type="entry name" value="ANK"/>
    <property type="match status" value="5"/>
</dbReference>